<sequence>MYLCIYLKVSGNKVIFLIPYVDYILLATNYHGLLHEVEKFLSSNFEINDICEESYVI</sequence>
<dbReference type="EMBL" id="CM003613">
    <property type="protein sequence ID" value="KYP56881.1"/>
    <property type="molecule type" value="Genomic_DNA"/>
</dbReference>
<organism evidence="1 2">
    <name type="scientific">Cajanus cajan</name>
    <name type="common">Pigeon pea</name>
    <name type="synonym">Cajanus indicus</name>
    <dbReference type="NCBI Taxonomy" id="3821"/>
    <lineage>
        <taxon>Eukaryota</taxon>
        <taxon>Viridiplantae</taxon>
        <taxon>Streptophyta</taxon>
        <taxon>Embryophyta</taxon>
        <taxon>Tracheophyta</taxon>
        <taxon>Spermatophyta</taxon>
        <taxon>Magnoliopsida</taxon>
        <taxon>eudicotyledons</taxon>
        <taxon>Gunneridae</taxon>
        <taxon>Pentapetalae</taxon>
        <taxon>rosids</taxon>
        <taxon>fabids</taxon>
        <taxon>Fabales</taxon>
        <taxon>Fabaceae</taxon>
        <taxon>Papilionoideae</taxon>
        <taxon>50 kb inversion clade</taxon>
        <taxon>NPAAA clade</taxon>
        <taxon>indigoferoid/millettioid clade</taxon>
        <taxon>Phaseoleae</taxon>
        <taxon>Cajanus</taxon>
    </lineage>
</organism>
<name>A0A151SQ52_CAJCA</name>
<reference evidence="1 2" key="1">
    <citation type="journal article" date="2012" name="Nat. Biotechnol.">
        <title>Draft genome sequence of pigeonpea (Cajanus cajan), an orphan legume crop of resource-poor farmers.</title>
        <authorList>
            <person name="Varshney R.K."/>
            <person name="Chen W."/>
            <person name="Li Y."/>
            <person name="Bharti A.K."/>
            <person name="Saxena R.K."/>
            <person name="Schlueter J.A."/>
            <person name="Donoghue M.T."/>
            <person name="Azam S."/>
            <person name="Fan G."/>
            <person name="Whaley A.M."/>
            <person name="Farmer A.D."/>
            <person name="Sheridan J."/>
            <person name="Iwata A."/>
            <person name="Tuteja R."/>
            <person name="Penmetsa R.V."/>
            <person name="Wu W."/>
            <person name="Upadhyaya H.D."/>
            <person name="Yang S.P."/>
            <person name="Shah T."/>
            <person name="Saxena K.B."/>
            <person name="Michael T."/>
            <person name="McCombie W.R."/>
            <person name="Yang B."/>
            <person name="Zhang G."/>
            <person name="Yang H."/>
            <person name="Wang J."/>
            <person name="Spillane C."/>
            <person name="Cook D.R."/>
            <person name="May G.D."/>
            <person name="Xu X."/>
            <person name="Jackson S.A."/>
        </authorList>
    </citation>
    <scope>NUCLEOTIDE SEQUENCE [LARGE SCALE GENOMIC DNA]</scope>
    <source>
        <strain evidence="2">cv. Asha</strain>
    </source>
</reference>
<gene>
    <name evidence="1" type="ORF">KK1_003132</name>
</gene>
<dbReference type="Proteomes" id="UP000075243">
    <property type="component" value="Chromosome 11"/>
</dbReference>
<accession>A0A151SQ52</accession>
<evidence type="ECO:0008006" key="3">
    <source>
        <dbReference type="Google" id="ProtNLM"/>
    </source>
</evidence>
<protein>
    <recommendedName>
        <fullName evidence="3">Reverse transcriptase Ty1/copia-type domain-containing protein</fullName>
    </recommendedName>
</protein>
<dbReference type="AlphaFoldDB" id="A0A151SQ52"/>
<dbReference type="Gramene" id="C.cajan_03060.t">
    <property type="protein sequence ID" value="C.cajan_03060.t.cds1"/>
    <property type="gene ID" value="C.cajan_03060"/>
</dbReference>
<proteinExistence type="predicted"/>
<evidence type="ECO:0000313" key="2">
    <source>
        <dbReference type="Proteomes" id="UP000075243"/>
    </source>
</evidence>
<evidence type="ECO:0000313" key="1">
    <source>
        <dbReference type="EMBL" id="KYP56881.1"/>
    </source>
</evidence>
<keyword evidence="2" id="KW-1185">Reference proteome</keyword>